<dbReference type="InterPro" id="IPR036322">
    <property type="entry name" value="WD40_repeat_dom_sf"/>
</dbReference>
<feature type="repeat" description="WD" evidence="4">
    <location>
        <begin position="125"/>
        <end position="156"/>
    </location>
</feature>
<dbReference type="PROSITE" id="PS50082">
    <property type="entry name" value="WD_REPEATS_2"/>
    <property type="match status" value="2"/>
</dbReference>
<gene>
    <name evidence="7" type="ORF">BDZ94DRAFT_1165077</name>
</gene>
<dbReference type="SUPFAM" id="SSF50978">
    <property type="entry name" value="WD40 repeat-like"/>
    <property type="match status" value="1"/>
</dbReference>
<dbReference type="Pfam" id="PF00400">
    <property type="entry name" value="WD40"/>
    <property type="match status" value="2"/>
</dbReference>
<comment type="caution">
    <text evidence="7">The sequence shown here is derived from an EMBL/GenBank/DDBJ whole genome shotgun (WGS) entry which is preliminary data.</text>
</comment>
<name>A0A9P5Y742_9AGAR</name>
<evidence type="ECO:0000256" key="2">
    <source>
        <dbReference type="ARBA" id="ARBA00022574"/>
    </source>
</evidence>
<reference evidence="7" key="1">
    <citation type="submission" date="2020-11" db="EMBL/GenBank/DDBJ databases">
        <authorList>
            <consortium name="DOE Joint Genome Institute"/>
            <person name="Ahrendt S."/>
            <person name="Riley R."/>
            <person name="Andreopoulos W."/>
            <person name="Labutti K."/>
            <person name="Pangilinan J."/>
            <person name="Ruiz-Duenas F.J."/>
            <person name="Barrasa J.M."/>
            <person name="Sanchez-Garcia M."/>
            <person name="Camarero S."/>
            <person name="Miyauchi S."/>
            <person name="Serrano A."/>
            <person name="Linde D."/>
            <person name="Babiker R."/>
            <person name="Drula E."/>
            <person name="Ayuso-Fernandez I."/>
            <person name="Pacheco R."/>
            <person name="Padilla G."/>
            <person name="Ferreira P."/>
            <person name="Barriuso J."/>
            <person name="Kellner H."/>
            <person name="Castanera R."/>
            <person name="Alfaro M."/>
            <person name="Ramirez L."/>
            <person name="Pisabarro A.G."/>
            <person name="Kuo A."/>
            <person name="Tritt A."/>
            <person name="Lipzen A."/>
            <person name="He G."/>
            <person name="Yan M."/>
            <person name="Ng V."/>
            <person name="Cullen D."/>
            <person name="Martin F."/>
            <person name="Rosso M.-N."/>
            <person name="Henrissat B."/>
            <person name="Hibbett D."/>
            <person name="Martinez A.T."/>
            <person name="Grigoriev I.V."/>
        </authorList>
    </citation>
    <scope>NUCLEOTIDE SEQUENCE</scope>
    <source>
        <strain evidence="7">CBS 247.69</strain>
    </source>
</reference>
<evidence type="ECO:0000256" key="4">
    <source>
        <dbReference type="PROSITE-ProRule" id="PRU00221"/>
    </source>
</evidence>
<proteinExistence type="inferred from homology"/>
<dbReference type="InterPro" id="IPR045227">
    <property type="entry name" value="WDR18/Ipi3/RID3"/>
</dbReference>
<dbReference type="GO" id="GO:0006364">
    <property type="term" value="P:rRNA processing"/>
    <property type="evidence" value="ECO:0007669"/>
    <property type="project" value="UniProtKB-UniRule"/>
</dbReference>
<dbReference type="AlphaFoldDB" id="A0A9P5Y742"/>
<dbReference type="SMART" id="SM00320">
    <property type="entry name" value="WD40"/>
    <property type="match status" value="5"/>
</dbReference>
<dbReference type="GO" id="GO:0120330">
    <property type="term" value="C:rixosome complex"/>
    <property type="evidence" value="ECO:0007669"/>
    <property type="project" value="UniProtKB-UniRule"/>
</dbReference>
<keyword evidence="5" id="KW-0539">Nucleus</keyword>
<evidence type="ECO:0000256" key="6">
    <source>
        <dbReference type="SAM" id="MobiDB-lite"/>
    </source>
</evidence>
<feature type="region of interest" description="Disordered" evidence="6">
    <location>
        <begin position="480"/>
        <end position="502"/>
    </location>
</feature>
<keyword evidence="2 4" id="KW-0853">WD repeat</keyword>
<evidence type="ECO:0000256" key="5">
    <source>
        <dbReference type="RuleBase" id="RU369067"/>
    </source>
</evidence>
<keyword evidence="5" id="KW-0698">rRNA processing</keyword>
<comment type="function">
    <text evidence="5">Component of the RIX1 complex required for processing of ITS2 sequences from 35S pre-rRNA.</text>
</comment>
<dbReference type="Proteomes" id="UP000807353">
    <property type="component" value="Unassembled WGS sequence"/>
</dbReference>
<accession>A0A9P5Y742</accession>
<comment type="subcellular location">
    <subcellularLocation>
        <location evidence="5">Nucleus</location>
    </subcellularLocation>
</comment>
<sequence>MHLQENILCATAPSSPNSGPGTISLHDIQTGTILASFKHTTAAPHCTTFLESRNTQGGFILASQPDKSILNVYTFQKDQISLKIVLPEKLTCISLDPKGNFCAGGTAQGRIHLWEVSSGILYNSWDAHYRQVSILRFTRDGHALLSGSEDSGVSVWAVSRLLDDDLQNDLPVPYCTLSDHTLPITDIICGVGPFPNCRVLTSSVDHSVKLWDLSSRSLLTTFQFPQPISCLTWDLTERVFLAASEDGSIHQMNLFRQRTPDTGTPVAEAIGGAGINDIIRVGEDQEARKKRLISVGDPITALAISLTSSLLLVGTSTGLVHVYDLPSHQLLRTISTHKGFTITHLASIIKPLDLIGHISLHINFSNAADVKDMIPIKPILPFQRMRDPKRRETHEVSILLPLKKYMENEISNYQMEELLQDYAFFIRPSSPTSTPNNDDIPLEDKITSLEEEVKRLRDQLGKAKTINDTMWDTMIQNAMDQAGRKDIADADEGDKRRKRGRT</sequence>
<dbReference type="InterPro" id="IPR001680">
    <property type="entry name" value="WD40_rpt"/>
</dbReference>
<evidence type="ECO:0000313" key="7">
    <source>
        <dbReference type="EMBL" id="KAF9462926.1"/>
    </source>
</evidence>
<protein>
    <recommendedName>
        <fullName evidence="5">Pre-rRNA-processing protein IPI3</fullName>
    </recommendedName>
</protein>
<feature type="repeat" description="WD" evidence="4">
    <location>
        <begin position="199"/>
        <end position="221"/>
    </location>
</feature>
<evidence type="ECO:0000256" key="3">
    <source>
        <dbReference type="ARBA" id="ARBA00022737"/>
    </source>
</evidence>
<comment type="similarity">
    <text evidence="1 5">Belongs to the WD repeat IPI3/WDR18 family.</text>
</comment>
<evidence type="ECO:0000256" key="1">
    <source>
        <dbReference type="ARBA" id="ARBA00010143"/>
    </source>
</evidence>
<keyword evidence="3" id="KW-0677">Repeat</keyword>
<dbReference type="PANTHER" id="PTHR18763:SF0">
    <property type="entry name" value="WD REPEAT-CONTAINING PROTEIN 18"/>
    <property type="match status" value="1"/>
</dbReference>
<comment type="subunit">
    <text evidence="5">Component of the RIX1 complex, composed of IPI1, RIX1/IPI2 and IPI3 in a 1:2:2 stoichiometry. The complex interacts (via RIX1) with MDN1 (via its hexameric AAA ATPase ring) and the pre-60S ribosome particles.</text>
</comment>
<dbReference type="InterPro" id="IPR015943">
    <property type="entry name" value="WD40/YVTN_repeat-like_dom_sf"/>
</dbReference>
<dbReference type="GO" id="GO:0005656">
    <property type="term" value="C:nuclear pre-replicative complex"/>
    <property type="evidence" value="ECO:0007669"/>
    <property type="project" value="TreeGrafter"/>
</dbReference>
<dbReference type="EMBL" id="MU150267">
    <property type="protein sequence ID" value="KAF9462926.1"/>
    <property type="molecule type" value="Genomic_DNA"/>
</dbReference>
<keyword evidence="8" id="KW-1185">Reference proteome</keyword>
<dbReference type="PANTHER" id="PTHR18763">
    <property type="entry name" value="WD-REPEAT PROTEIN 18"/>
    <property type="match status" value="1"/>
</dbReference>
<dbReference type="Gene3D" id="2.130.10.10">
    <property type="entry name" value="YVTN repeat-like/Quinoprotein amine dehydrogenase"/>
    <property type="match status" value="2"/>
</dbReference>
<evidence type="ECO:0000313" key="8">
    <source>
        <dbReference type="Proteomes" id="UP000807353"/>
    </source>
</evidence>
<dbReference type="GO" id="GO:0006261">
    <property type="term" value="P:DNA-templated DNA replication"/>
    <property type="evidence" value="ECO:0007669"/>
    <property type="project" value="TreeGrafter"/>
</dbReference>
<dbReference type="PROSITE" id="PS50294">
    <property type="entry name" value="WD_REPEATS_REGION"/>
    <property type="match status" value="1"/>
</dbReference>
<dbReference type="OrthoDB" id="756370at2759"/>
<organism evidence="7 8">
    <name type="scientific">Collybia nuda</name>
    <dbReference type="NCBI Taxonomy" id="64659"/>
    <lineage>
        <taxon>Eukaryota</taxon>
        <taxon>Fungi</taxon>
        <taxon>Dikarya</taxon>
        <taxon>Basidiomycota</taxon>
        <taxon>Agaricomycotina</taxon>
        <taxon>Agaricomycetes</taxon>
        <taxon>Agaricomycetidae</taxon>
        <taxon>Agaricales</taxon>
        <taxon>Tricholomatineae</taxon>
        <taxon>Clitocybaceae</taxon>
        <taxon>Collybia</taxon>
    </lineage>
</organism>